<dbReference type="GO" id="GO:0003677">
    <property type="term" value="F:DNA binding"/>
    <property type="evidence" value="ECO:0007669"/>
    <property type="project" value="UniProtKB-UniRule"/>
</dbReference>
<dbReference type="PROSITE" id="PS50977">
    <property type="entry name" value="HTH_TETR_2"/>
    <property type="match status" value="1"/>
</dbReference>
<dbReference type="InterPro" id="IPR009057">
    <property type="entry name" value="Homeodomain-like_sf"/>
</dbReference>
<dbReference type="Proteomes" id="UP000316316">
    <property type="component" value="Unassembled WGS sequence"/>
</dbReference>
<dbReference type="PANTHER" id="PTHR43479">
    <property type="entry name" value="ACREF/ENVCD OPERON REPRESSOR-RELATED"/>
    <property type="match status" value="1"/>
</dbReference>
<name>A0A4P8KBB4_ENTAV</name>
<reference evidence="2 3" key="1">
    <citation type="submission" date="2017-10" db="EMBL/GenBank/DDBJ databases">
        <title>FDA dAtabase for Regulatory Grade micrObial Sequences (FDA-ARGOS): Supporting development and validation of Infectious Disease Dx tests.</title>
        <authorList>
            <person name="Campos J."/>
            <person name="Goldberg B."/>
            <person name="Tallon L.J."/>
            <person name="Sadzewicz L."/>
            <person name="Sengamalay N."/>
            <person name="Ott S."/>
            <person name="Godinez A."/>
            <person name="Nagaraj S."/>
            <person name="Vyas G."/>
            <person name="Aluvathingal J."/>
            <person name="Nadendla S."/>
            <person name="Geyer C."/>
            <person name="Nandy P."/>
            <person name="Hobson J."/>
            <person name="Sichtig H."/>
        </authorList>
    </citation>
    <scope>NUCLEOTIDE SEQUENCE [LARGE SCALE GENOMIC DNA]</scope>
    <source>
        <strain evidence="2 3">FDAARGOS_185</strain>
    </source>
</reference>
<dbReference type="RefSeq" id="WP_016178194.1">
    <property type="nucleotide sequence ID" value="NZ_CAAKNX010000118.1"/>
</dbReference>
<evidence type="ECO:0000313" key="3">
    <source>
        <dbReference type="Proteomes" id="UP000316316"/>
    </source>
</evidence>
<dbReference type="PANTHER" id="PTHR43479:SF11">
    <property type="entry name" value="ACREF_ENVCD OPERON REPRESSOR-RELATED"/>
    <property type="match status" value="1"/>
</dbReference>
<dbReference type="GeneID" id="69571063"/>
<sequence>MEQSDAQKKILDTVVTAMQENQNIEKLTNRQIAERAGVNSALINYYFKSKENLLLEAVNICMGNLFEDIIQRTSTEADPLRRLKEMIQGIVSLGYQHYPLVKISILNEMNDGGIGTNKMIQPILKEIFQAEKSEYELKLIAAQLLLPLQVIFLNADSYQNYLQKDLKSVEEEQEMLVETIFKNLSLVQ</sequence>
<accession>A0A4P8KBB4</accession>
<dbReference type="EMBL" id="PDXQ01000002">
    <property type="protein sequence ID" value="TRZ29307.1"/>
    <property type="molecule type" value="Genomic_DNA"/>
</dbReference>
<dbReference type="Pfam" id="PF00440">
    <property type="entry name" value="TetR_N"/>
    <property type="match status" value="1"/>
</dbReference>
<dbReference type="Gene3D" id="1.10.357.10">
    <property type="entry name" value="Tetracycline Repressor, domain 2"/>
    <property type="match status" value="1"/>
</dbReference>
<dbReference type="InterPro" id="IPR001647">
    <property type="entry name" value="HTH_TetR"/>
</dbReference>
<protein>
    <submittedName>
        <fullName evidence="2">TetR/AcrR family transcriptional regulator</fullName>
    </submittedName>
</protein>
<keyword evidence="1" id="KW-0238">DNA-binding</keyword>
<dbReference type="AlphaFoldDB" id="A0A4P8KBB4"/>
<organism evidence="2 3">
    <name type="scientific">Enterococcus avium</name>
    <name type="common">Streptococcus avium</name>
    <dbReference type="NCBI Taxonomy" id="33945"/>
    <lineage>
        <taxon>Bacteria</taxon>
        <taxon>Bacillati</taxon>
        <taxon>Bacillota</taxon>
        <taxon>Bacilli</taxon>
        <taxon>Lactobacillales</taxon>
        <taxon>Enterococcaceae</taxon>
        <taxon>Enterococcus</taxon>
    </lineage>
</organism>
<dbReference type="InterPro" id="IPR050624">
    <property type="entry name" value="HTH-type_Tx_Regulator"/>
</dbReference>
<evidence type="ECO:0000256" key="1">
    <source>
        <dbReference type="ARBA" id="ARBA00023125"/>
    </source>
</evidence>
<proteinExistence type="predicted"/>
<gene>
    <name evidence="2" type="ORF">AUF17_21765</name>
</gene>
<dbReference type="SUPFAM" id="SSF46689">
    <property type="entry name" value="Homeodomain-like"/>
    <property type="match status" value="1"/>
</dbReference>
<evidence type="ECO:0000313" key="2">
    <source>
        <dbReference type="EMBL" id="TRZ29307.1"/>
    </source>
</evidence>
<comment type="caution">
    <text evidence="2">The sequence shown here is derived from an EMBL/GenBank/DDBJ whole genome shotgun (WGS) entry which is preliminary data.</text>
</comment>